<dbReference type="Proteomes" id="UP000320216">
    <property type="component" value="Chromosome"/>
</dbReference>
<sequence length="204" mass="22479">MSAKQRRRKRISDTATTLFFERGFDAVSIAEIAEKAGVSKMTVTNHFTLKEDLIFDEFDDELAQVGEALANVSSLGDAIDTIERYCIEREHSGGTARALSAQYFPNAWHSFADMVLASRALTQRFHAHYVDMHTVIRAALPAAIPATDATIAAWMLAATVHLVDWWPFEAVGDGLSDAKIRERRAVVRARAFAPLRSGADPTAT</sequence>
<dbReference type="PANTHER" id="PTHR30055:SF234">
    <property type="entry name" value="HTH-TYPE TRANSCRIPTIONAL REGULATOR BETI"/>
    <property type="match status" value="1"/>
</dbReference>
<dbReference type="PANTHER" id="PTHR30055">
    <property type="entry name" value="HTH-TYPE TRANSCRIPTIONAL REGULATOR RUTR"/>
    <property type="match status" value="1"/>
</dbReference>
<dbReference type="InterPro" id="IPR009057">
    <property type="entry name" value="Homeodomain-like_sf"/>
</dbReference>
<keyword evidence="3" id="KW-0804">Transcription</keyword>
<dbReference type="EMBL" id="CP042305">
    <property type="protein sequence ID" value="QDZ16807.1"/>
    <property type="molecule type" value="Genomic_DNA"/>
</dbReference>
<evidence type="ECO:0000256" key="2">
    <source>
        <dbReference type="ARBA" id="ARBA00023125"/>
    </source>
</evidence>
<dbReference type="Pfam" id="PF00440">
    <property type="entry name" value="TetR_N"/>
    <property type="match status" value="1"/>
</dbReference>
<evidence type="ECO:0000256" key="3">
    <source>
        <dbReference type="ARBA" id="ARBA00023163"/>
    </source>
</evidence>
<gene>
    <name evidence="6" type="ORF">FPZ11_09925</name>
</gene>
<keyword evidence="2 4" id="KW-0238">DNA-binding</keyword>
<dbReference type="GO" id="GO:0000976">
    <property type="term" value="F:transcription cis-regulatory region binding"/>
    <property type="evidence" value="ECO:0007669"/>
    <property type="project" value="TreeGrafter"/>
</dbReference>
<evidence type="ECO:0000313" key="7">
    <source>
        <dbReference type="Proteomes" id="UP000320216"/>
    </source>
</evidence>
<dbReference type="OrthoDB" id="9179041at2"/>
<reference evidence="6 7" key="1">
    <citation type="submission" date="2019-07" db="EMBL/GenBank/DDBJ databases">
        <title>Full genome sequence of Humibacter sp. WJ7-1.</title>
        <authorList>
            <person name="Im W.-T."/>
        </authorList>
    </citation>
    <scope>NUCLEOTIDE SEQUENCE [LARGE SCALE GENOMIC DNA]</scope>
    <source>
        <strain evidence="6 7">WJ7-1</strain>
    </source>
</reference>
<keyword evidence="7" id="KW-1185">Reference proteome</keyword>
<name>A0A5B8M8G9_9MICO</name>
<dbReference type="InterPro" id="IPR001647">
    <property type="entry name" value="HTH_TetR"/>
</dbReference>
<dbReference type="SUPFAM" id="SSF46689">
    <property type="entry name" value="Homeodomain-like"/>
    <property type="match status" value="1"/>
</dbReference>
<evidence type="ECO:0000256" key="4">
    <source>
        <dbReference type="PROSITE-ProRule" id="PRU00335"/>
    </source>
</evidence>
<dbReference type="AlphaFoldDB" id="A0A5B8M8G9"/>
<dbReference type="GO" id="GO:0003700">
    <property type="term" value="F:DNA-binding transcription factor activity"/>
    <property type="evidence" value="ECO:0007669"/>
    <property type="project" value="TreeGrafter"/>
</dbReference>
<dbReference type="PRINTS" id="PR00455">
    <property type="entry name" value="HTHTETR"/>
</dbReference>
<dbReference type="InterPro" id="IPR050109">
    <property type="entry name" value="HTH-type_TetR-like_transc_reg"/>
</dbReference>
<dbReference type="Gene3D" id="1.10.357.10">
    <property type="entry name" value="Tetracycline Repressor, domain 2"/>
    <property type="match status" value="1"/>
</dbReference>
<keyword evidence="1" id="KW-0805">Transcription regulation</keyword>
<feature type="DNA-binding region" description="H-T-H motif" evidence="4">
    <location>
        <begin position="28"/>
        <end position="47"/>
    </location>
</feature>
<protein>
    <submittedName>
        <fullName evidence="6">TetR/AcrR family transcriptional regulator</fullName>
    </submittedName>
</protein>
<accession>A0A5B8M8G9</accession>
<evidence type="ECO:0000256" key="1">
    <source>
        <dbReference type="ARBA" id="ARBA00023015"/>
    </source>
</evidence>
<organism evidence="6 7">
    <name type="scientific">Humibacter ginsenosidimutans</name>
    <dbReference type="NCBI Taxonomy" id="2599293"/>
    <lineage>
        <taxon>Bacteria</taxon>
        <taxon>Bacillati</taxon>
        <taxon>Actinomycetota</taxon>
        <taxon>Actinomycetes</taxon>
        <taxon>Micrococcales</taxon>
        <taxon>Microbacteriaceae</taxon>
        <taxon>Humibacter</taxon>
    </lineage>
</organism>
<dbReference type="KEGG" id="huw:FPZ11_09925"/>
<evidence type="ECO:0000259" key="5">
    <source>
        <dbReference type="PROSITE" id="PS50977"/>
    </source>
</evidence>
<evidence type="ECO:0000313" key="6">
    <source>
        <dbReference type="EMBL" id="QDZ16807.1"/>
    </source>
</evidence>
<feature type="domain" description="HTH tetR-type" evidence="5">
    <location>
        <begin position="5"/>
        <end position="65"/>
    </location>
</feature>
<proteinExistence type="predicted"/>
<dbReference type="PROSITE" id="PS50977">
    <property type="entry name" value="HTH_TETR_2"/>
    <property type="match status" value="1"/>
</dbReference>